<dbReference type="RefSeq" id="WP_009180492.1">
    <property type="nucleotide sequence ID" value="NZ_CM001368.1"/>
</dbReference>
<sequence length="426" mass="45626">MTIMGLLPAGLKYVSGTSGGENAGPCPWCGGEDRFRVWPDHPSGATGGRFLCRGCGRQGDGIAFLMEREGLSYPDACKRLGATPKATGAVRTRKPDTWEPKPAVLPGDVWTTRAGQFVDRCAAALAAGGSGMDYARGRGLTAKTCATLRIGWNPSDLYENRAAWGLPPEMNPRTGKGRRVWLPSGLVIPTLCDGQVAAIKIRRSAWTPEDQLPKYAAVSSGGKLPMVLAPGKGKPCVVVESELDAILAAQEARDAVFCVALGTAKGKPDTAAHALFMAAPVVLVALDFDKAGAGGWPWWREHYANAKRWPVPAGKDVGDLLAEPGMVRAWIMAGLPEADTTGLSWLPSSPEIDHPDFEGWWAAFDLVDLARSHGLRVVLAEGRPHLLFRANHHPDLVSYAGSLFADAFPFLEQHKGELPMQEVQHG</sequence>
<dbReference type="OrthoDB" id="8967890at2"/>
<dbReference type="GO" id="GO:0006269">
    <property type="term" value="P:DNA replication, synthesis of primer"/>
    <property type="evidence" value="ECO:0007669"/>
    <property type="project" value="TreeGrafter"/>
</dbReference>
<dbReference type="InterPro" id="IPR034154">
    <property type="entry name" value="TOPRIM_DnaG/twinkle"/>
</dbReference>
<keyword evidence="2" id="KW-0863">Zinc-finger</keyword>
<dbReference type="HOGENOM" id="CLU_034077_1_0_7"/>
<dbReference type="GO" id="GO:0004386">
    <property type="term" value="F:helicase activity"/>
    <property type="evidence" value="ECO:0007669"/>
    <property type="project" value="InterPro"/>
</dbReference>
<evidence type="ECO:0000259" key="5">
    <source>
        <dbReference type="SMART" id="SM00778"/>
    </source>
</evidence>
<dbReference type="SUPFAM" id="SSF57783">
    <property type="entry name" value="Zinc beta-ribbon"/>
    <property type="match status" value="1"/>
</dbReference>
<dbReference type="eggNOG" id="COG0358">
    <property type="taxonomic scope" value="Bacteria"/>
</dbReference>
<dbReference type="GO" id="GO:0003677">
    <property type="term" value="F:DNA binding"/>
    <property type="evidence" value="ECO:0007669"/>
    <property type="project" value="InterPro"/>
</dbReference>
<dbReference type="InterPro" id="IPR002694">
    <property type="entry name" value="Znf_CHC2"/>
</dbReference>
<gene>
    <name evidence="6" type="ORF">DFW101_1067</name>
</gene>
<dbReference type="InterPro" id="IPR050219">
    <property type="entry name" value="DnaG_primase"/>
</dbReference>
<dbReference type="InterPro" id="IPR036977">
    <property type="entry name" value="DNA_primase_Znf_CHC2"/>
</dbReference>
<dbReference type="GO" id="GO:0008270">
    <property type="term" value="F:zinc ion binding"/>
    <property type="evidence" value="ECO:0007669"/>
    <property type="project" value="UniProtKB-KW"/>
</dbReference>
<dbReference type="GO" id="GO:0003899">
    <property type="term" value="F:DNA-directed RNA polymerase activity"/>
    <property type="evidence" value="ECO:0007669"/>
    <property type="project" value="InterPro"/>
</dbReference>
<accession>G7Q662</accession>
<proteinExistence type="predicted"/>
<keyword evidence="7" id="KW-1185">Reference proteome</keyword>
<reference evidence="7" key="1">
    <citation type="journal article" date="2015" name="Genome Announc.">
        <title>High-Quality Draft Genome Sequence of Desulfovibrio carbinoliphilus FW-101-2B, an Organic Acid-Oxidizing Sulfate-Reducing Bacterium Isolated from Uranium(VI)-Contaminated Groundwater.</title>
        <authorList>
            <person name="Ramsay B.D."/>
            <person name="Hwang C."/>
            <person name="Woo H.L."/>
            <person name="Carroll S.L."/>
            <person name="Lucas S."/>
            <person name="Han J."/>
            <person name="Lapidus A.L."/>
            <person name="Cheng J.F."/>
            <person name="Goodwin L.A."/>
            <person name="Pitluck S."/>
            <person name="Peters L."/>
            <person name="Chertkov O."/>
            <person name="Held B."/>
            <person name="Detter J.C."/>
            <person name="Han C.S."/>
            <person name="Tapia R."/>
            <person name="Land M.L."/>
            <person name="Hauser L.J."/>
            <person name="Kyrpides N.C."/>
            <person name="Ivanova N.N."/>
            <person name="Mikhailova N."/>
            <person name="Pagani I."/>
            <person name="Woyke T."/>
            <person name="Arkin A.P."/>
            <person name="Dehal P."/>
            <person name="Chivian D."/>
            <person name="Criddle C.S."/>
            <person name="Wu W."/>
            <person name="Chakraborty R."/>
            <person name="Hazen T.C."/>
            <person name="Fields M.W."/>
        </authorList>
    </citation>
    <scope>NUCLEOTIDE SEQUENCE [LARGE SCALE GENOMIC DNA]</scope>
    <source>
        <strain evidence="7">FW-101-2B</strain>
    </source>
</reference>
<evidence type="ECO:0000313" key="6">
    <source>
        <dbReference type="EMBL" id="EHJ47078.1"/>
    </source>
</evidence>
<dbReference type="SMART" id="SM00400">
    <property type="entry name" value="ZnF_CHCC"/>
    <property type="match status" value="1"/>
</dbReference>
<evidence type="ECO:0000256" key="1">
    <source>
        <dbReference type="ARBA" id="ARBA00022723"/>
    </source>
</evidence>
<dbReference type="CDD" id="cd01029">
    <property type="entry name" value="TOPRIM_primases"/>
    <property type="match status" value="1"/>
</dbReference>
<dbReference type="PANTHER" id="PTHR30313">
    <property type="entry name" value="DNA PRIMASE"/>
    <property type="match status" value="1"/>
</dbReference>
<keyword evidence="1" id="KW-0479">Metal-binding</keyword>
<organism evidence="6 7">
    <name type="scientific">Solidesulfovibrio carbinoliphilus subsp. oakridgensis</name>
    <dbReference type="NCBI Taxonomy" id="694327"/>
    <lineage>
        <taxon>Bacteria</taxon>
        <taxon>Pseudomonadati</taxon>
        <taxon>Thermodesulfobacteriota</taxon>
        <taxon>Desulfovibrionia</taxon>
        <taxon>Desulfovibrionales</taxon>
        <taxon>Desulfovibrionaceae</taxon>
        <taxon>Solidesulfovibrio</taxon>
    </lineage>
</organism>
<evidence type="ECO:0000313" key="7">
    <source>
        <dbReference type="Proteomes" id="UP000004662"/>
    </source>
</evidence>
<evidence type="ECO:0000256" key="3">
    <source>
        <dbReference type="ARBA" id="ARBA00022833"/>
    </source>
</evidence>
<dbReference type="InterPro" id="IPR013237">
    <property type="entry name" value="Phage_T7_Gp4_N"/>
</dbReference>
<dbReference type="GO" id="GO:0005737">
    <property type="term" value="C:cytoplasm"/>
    <property type="evidence" value="ECO:0007669"/>
    <property type="project" value="TreeGrafter"/>
</dbReference>
<dbReference type="Gene3D" id="3.40.1360.10">
    <property type="match status" value="1"/>
</dbReference>
<dbReference type="SMART" id="SM00778">
    <property type="entry name" value="Prim_Zn_Ribbon"/>
    <property type="match status" value="1"/>
</dbReference>
<dbReference type="Pfam" id="PF08273">
    <property type="entry name" value="Zn_Ribbon_Prim"/>
    <property type="match status" value="1"/>
</dbReference>
<dbReference type="Gene3D" id="3.90.580.10">
    <property type="entry name" value="Zinc finger, CHC2-type domain"/>
    <property type="match status" value="1"/>
</dbReference>
<dbReference type="PANTHER" id="PTHR30313:SF2">
    <property type="entry name" value="DNA PRIMASE"/>
    <property type="match status" value="1"/>
</dbReference>
<dbReference type="EMBL" id="CM001368">
    <property type="protein sequence ID" value="EHJ47078.1"/>
    <property type="molecule type" value="Genomic_DNA"/>
</dbReference>
<evidence type="ECO:0000259" key="4">
    <source>
        <dbReference type="SMART" id="SM00400"/>
    </source>
</evidence>
<dbReference type="Proteomes" id="UP000004662">
    <property type="component" value="Chromosome"/>
</dbReference>
<dbReference type="STRING" id="694327.DFW101_1067"/>
<feature type="domain" description="Zinc finger CHC2-type" evidence="4">
    <location>
        <begin position="22"/>
        <end position="81"/>
    </location>
</feature>
<keyword evidence="3" id="KW-0862">Zinc</keyword>
<dbReference type="SUPFAM" id="SSF56731">
    <property type="entry name" value="DNA primase core"/>
    <property type="match status" value="1"/>
</dbReference>
<evidence type="ECO:0000256" key="2">
    <source>
        <dbReference type="ARBA" id="ARBA00022771"/>
    </source>
</evidence>
<name>G7Q662_9BACT</name>
<dbReference type="AlphaFoldDB" id="G7Q662"/>
<feature type="domain" description="DNA primase/helicase Gp4 N-terminal Bacteriophage T7-like" evidence="5">
    <location>
        <begin position="21"/>
        <end position="62"/>
    </location>
</feature>
<protein>
    <submittedName>
        <fullName evidence="6">P4 alpha zinc-binding domain protein</fullName>
    </submittedName>
</protein>